<dbReference type="RefSeq" id="WP_100112512.1">
    <property type="nucleotide sequence ID" value="NZ_CP023976.1"/>
</dbReference>
<dbReference type="KEGG" id="salf:SMD44_p10198"/>
<proteinExistence type="predicted"/>
<gene>
    <name evidence="3" type="ORF">SMD44_p10198</name>
</gene>
<feature type="region of interest" description="Disordered" evidence="1">
    <location>
        <begin position="29"/>
        <end position="50"/>
    </location>
</feature>
<organism evidence="3 4">
    <name type="scientific">Streptomyces alboflavus</name>
    <dbReference type="NCBI Taxonomy" id="67267"/>
    <lineage>
        <taxon>Bacteria</taxon>
        <taxon>Bacillati</taxon>
        <taxon>Actinomycetota</taxon>
        <taxon>Actinomycetes</taxon>
        <taxon>Kitasatosporales</taxon>
        <taxon>Streptomycetaceae</taxon>
        <taxon>Streptomyces</taxon>
    </lineage>
</organism>
<keyword evidence="2" id="KW-0732">Signal</keyword>
<accession>A0A291W455</accession>
<feature type="compositionally biased region" description="Low complexity" evidence="1">
    <location>
        <begin position="188"/>
        <end position="208"/>
    </location>
</feature>
<sequence length="324" mass="32245">MKSVGLAGTCTAALLALVLTGCGQDDALTTSAPTGSPRPSAAARAGLPDGIEPVGSQQQLAGGAWTASVRSLKAAPAPADGSVPTGWSAARVQVALTNTGTDIALLPETRVTVRVGEHGLQTAPFTAKTLPGFPEPDAGTEVKPEATFTADLGVALPPQGAGQQATVTLEATQAGLADAEAVFFEGKTPGSPGGTAPAPSATAASGSAVKLGQWSPDGVQVSPLQLAADQGGRRKATLELSVRNTDGEPRSGMGVTLRVLVGAGLTTADTVSAGLGYQDAPIAPHRTATATVRVSVPSHAVPGPVTVEAEQRGGERLMFQGTLK</sequence>
<evidence type="ECO:0000256" key="2">
    <source>
        <dbReference type="SAM" id="SignalP"/>
    </source>
</evidence>
<evidence type="ECO:0008006" key="5">
    <source>
        <dbReference type="Google" id="ProtNLM"/>
    </source>
</evidence>
<dbReference type="AlphaFoldDB" id="A0A291W455"/>
<geneLocation type="plasmid" evidence="4">
    <name>pmdjk44.1</name>
</geneLocation>
<protein>
    <recommendedName>
        <fullName evidence="5">Lipoprotein</fullName>
    </recommendedName>
</protein>
<keyword evidence="4" id="KW-1185">Reference proteome</keyword>
<dbReference type="OrthoDB" id="4308398at2"/>
<evidence type="ECO:0000313" key="4">
    <source>
        <dbReference type="Proteomes" id="UP000195880"/>
    </source>
</evidence>
<feature type="region of interest" description="Disordered" evidence="1">
    <location>
        <begin position="187"/>
        <end position="209"/>
    </location>
</feature>
<reference evidence="3 4" key="1">
    <citation type="submission" date="2017-10" db="EMBL/GenBank/DDBJ databases">
        <title>Streptomyces alboflavus Genome sequencing and assembly.</title>
        <authorList>
            <person name="Wang Y."/>
            <person name="Du B."/>
            <person name="Ding Y."/>
            <person name="Liu H."/>
            <person name="Hou Q."/>
            <person name="Liu K."/>
            <person name="Wang C."/>
            <person name="Yao L."/>
        </authorList>
    </citation>
    <scope>NUCLEOTIDE SEQUENCE [LARGE SCALE GENOMIC DNA]</scope>
    <source>
        <strain evidence="3 4">MDJK44</strain>
        <plasmid evidence="4">Plasmid pmdjk44.1</plasmid>
    </source>
</reference>
<feature type="signal peptide" evidence="2">
    <location>
        <begin position="1"/>
        <end position="27"/>
    </location>
</feature>
<dbReference type="PROSITE" id="PS51257">
    <property type="entry name" value="PROKAR_LIPOPROTEIN"/>
    <property type="match status" value="1"/>
</dbReference>
<evidence type="ECO:0000313" key="3">
    <source>
        <dbReference type="EMBL" id="ATM24697.1"/>
    </source>
</evidence>
<dbReference type="EMBL" id="CP023976">
    <property type="protein sequence ID" value="ATM24697.1"/>
    <property type="molecule type" value="Genomic_DNA"/>
</dbReference>
<dbReference type="Proteomes" id="UP000195880">
    <property type="component" value="Plasmid pMDJK44.1"/>
</dbReference>
<feature type="chain" id="PRO_5012064341" description="Lipoprotein" evidence="2">
    <location>
        <begin position="28"/>
        <end position="324"/>
    </location>
</feature>
<name>A0A291W455_9ACTN</name>
<keyword evidence="3" id="KW-0614">Plasmid</keyword>
<evidence type="ECO:0000256" key="1">
    <source>
        <dbReference type="SAM" id="MobiDB-lite"/>
    </source>
</evidence>